<dbReference type="InterPro" id="IPR036412">
    <property type="entry name" value="HAD-like_sf"/>
</dbReference>
<dbReference type="PANTHER" id="PTHR10000:SF8">
    <property type="entry name" value="HAD SUPERFAMILY HYDROLASE-LIKE, TYPE 3"/>
    <property type="match status" value="1"/>
</dbReference>
<dbReference type="AlphaFoldDB" id="A0A0L6VYW1"/>
<evidence type="ECO:0000313" key="2">
    <source>
        <dbReference type="Proteomes" id="UP000037175"/>
    </source>
</evidence>
<dbReference type="PATRIC" id="fig|281456.6.peg.3158"/>
<sequence>MGYQLIAIDLDDTLLRDDLTISRANKRAITEAVKRNKLVIISTGRMFKSALPFAQELDLHHPIISYQGALVKTADTGQVLVERPVPLELAQEVLHIGYARGIHINVYLNDTLFVDGITEEGIGYANLARVELNPVGDLRRFLTADPTKLLFIGEPAHLDKLLTECREKFAGRLYVTKSKPHFLEFMHPQANKGGALEELGRIFGIAREEMIAVGDSYNDLDMIEYAGLGVVMGNARDEVKKVADYVTLDNEADGVAHVIEKFLLQDN</sequence>
<dbReference type="SFLD" id="SFLDS00003">
    <property type="entry name" value="Haloacid_Dehalogenase"/>
    <property type="match status" value="1"/>
</dbReference>
<comment type="caution">
    <text evidence="1">The sequence shown here is derived from an EMBL/GenBank/DDBJ whole genome shotgun (WGS) entry which is preliminary data.</text>
</comment>
<reference evidence="2" key="1">
    <citation type="submission" date="2015-07" db="EMBL/GenBank/DDBJ databases">
        <title>Complete Genome of Thermincola ferriacetica strain Z-0001T.</title>
        <authorList>
            <person name="Lusk B."/>
            <person name="Badalamenti J.P."/>
            <person name="Parameswaran P."/>
            <person name="Bond D.R."/>
            <person name="Torres C.I."/>
        </authorList>
    </citation>
    <scope>NUCLEOTIDE SEQUENCE [LARGE SCALE GENOMIC DNA]</scope>
    <source>
        <strain evidence="2">Z-0001</strain>
    </source>
</reference>
<dbReference type="SFLD" id="SFLDG01140">
    <property type="entry name" value="C2.B:_Phosphomannomutase_and_P"/>
    <property type="match status" value="1"/>
</dbReference>
<dbReference type="RefSeq" id="WP_052218973.1">
    <property type="nucleotide sequence ID" value="NZ_LGTE01000031.1"/>
</dbReference>
<dbReference type="Pfam" id="PF08282">
    <property type="entry name" value="Hydrolase_3"/>
    <property type="match status" value="1"/>
</dbReference>
<dbReference type="SFLD" id="SFLDG01144">
    <property type="entry name" value="C2.B.4:_PGP_Like"/>
    <property type="match status" value="1"/>
</dbReference>
<dbReference type="InterPro" id="IPR006379">
    <property type="entry name" value="HAD-SF_hydro_IIB"/>
</dbReference>
<proteinExistence type="predicted"/>
<dbReference type="GO" id="GO:0005829">
    <property type="term" value="C:cytosol"/>
    <property type="evidence" value="ECO:0007669"/>
    <property type="project" value="TreeGrafter"/>
</dbReference>
<dbReference type="PROSITE" id="PS01229">
    <property type="entry name" value="COF_2"/>
    <property type="match status" value="1"/>
</dbReference>
<evidence type="ECO:0000313" key="1">
    <source>
        <dbReference type="EMBL" id="KNZ68440.1"/>
    </source>
</evidence>
<name>A0A0L6VYW1_9FIRM</name>
<gene>
    <name evidence="1" type="ORF">Tfer_3018</name>
</gene>
<dbReference type="SUPFAM" id="SSF56784">
    <property type="entry name" value="HAD-like"/>
    <property type="match status" value="1"/>
</dbReference>
<dbReference type="NCBIfam" id="TIGR01484">
    <property type="entry name" value="HAD-SF-IIB"/>
    <property type="match status" value="1"/>
</dbReference>
<keyword evidence="1" id="KW-0378">Hydrolase</keyword>
<dbReference type="GO" id="GO:0000287">
    <property type="term" value="F:magnesium ion binding"/>
    <property type="evidence" value="ECO:0007669"/>
    <property type="project" value="TreeGrafter"/>
</dbReference>
<dbReference type="Gene3D" id="3.30.1240.10">
    <property type="match status" value="1"/>
</dbReference>
<dbReference type="GO" id="GO:0016791">
    <property type="term" value="F:phosphatase activity"/>
    <property type="evidence" value="ECO:0007669"/>
    <property type="project" value="TreeGrafter"/>
</dbReference>
<protein>
    <submittedName>
        <fullName evidence="1">Cof family hydrolase</fullName>
    </submittedName>
</protein>
<organism evidence="1 2">
    <name type="scientific">Thermincola ferriacetica</name>
    <dbReference type="NCBI Taxonomy" id="281456"/>
    <lineage>
        <taxon>Bacteria</taxon>
        <taxon>Bacillati</taxon>
        <taxon>Bacillota</taxon>
        <taxon>Clostridia</taxon>
        <taxon>Eubacteriales</taxon>
        <taxon>Thermincolaceae</taxon>
        <taxon>Thermincola</taxon>
    </lineage>
</organism>
<dbReference type="InterPro" id="IPR023214">
    <property type="entry name" value="HAD_sf"/>
</dbReference>
<dbReference type="NCBIfam" id="TIGR00099">
    <property type="entry name" value="Cof-subfamily"/>
    <property type="match status" value="1"/>
</dbReference>
<dbReference type="CDD" id="cd07516">
    <property type="entry name" value="HAD_Pase"/>
    <property type="match status" value="1"/>
</dbReference>
<dbReference type="Proteomes" id="UP000037175">
    <property type="component" value="Unassembled WGS sequence"/>
</dbReference>
<dbReference type="PANTHER" id="PTHR10000">
    <property type="entry name" value="PHOSPHOSERINE PHOSPHATASE"/>
    <property type="match status" value="1"/>
</dbReference>
<accession>A0A0L6VYW1</accession>
<keyword evidence="2" id="KW-1185">Reference proteome</keyword>
<dbReference type="Gene3D" id="3.40.50.1000">
    <property type="entry name" value="HAD superfamily/HAD-like"/>
    <property type="match status" value="1"/>
</dbReference>
<dbReference type="InterPro" id="IPR000150">
    <property type="entry name" value="Cof"/>
</dbReference>
<dbReference type="EMBL" id="LGTE01000031">
    <property type="protein sequence ID" value="KNZ68440.1"/>
    <property type="molecule type" value="Genomic_DNA"/>
</dbReference>